<comment type="caution">
    <text evidence="1">The sequence shown here is derived from an EMBL/GenBank/DDBJ whole genome shotgun (WGS) entry which is preliminary data.</text>
</comment>
<feature type="non-terminal residue" evidence="1">
    <location>
        <position position="1"/>
    </location>
</feature>
<dbReference type="EMBL" id="CAJVQB010052280">
    <property type="protein sequence ID" value="CAG8835844.1"/>
    <property type="molecule type" value="Genomic_DNA"/>
</dbReference>
<sequence length="136" mass="15991">EKECHELVGQLIKYKANITPWDLEYSPNLTPPLWWGVIEDEYMHLQELAKLSGEYGPNLFILCIKSEKELSFCNNNFVVMELRNSVFNETIFAEINVNEIMIALQDWVDLLDPIFELNNSQKETILCEEEINMEFE</sequence>
<evidence type="ECO:0000313" key="1">
    <source>
        <dbReference type="EMBL" id="CAG8835844.1"/>
    </source>
</evidence>
<reference evidence="1 2" key="1">
    <citation type="submission" date="2021-06" db="EMBL/GenBank/DDBJ databases">
        <authorList>
            <person name="Kallberg Y."/>
            <person name="Tangrot J."/>
            <person name="Rosling A."/>
        </authorList>
    </citation>
    <scope>NUCLEOTIDE SEQUENCE [LARGE SCALE GENOMIC DNA]</scope>
    <source>
        <strain evidence="1 2">120-4 pot B 10/14</strain>
    </source>
</reference>
<evidence type="ECO:0000313" key="2">
    <source>
        <dbReference type="Proteomes" id="UP000789901"/>
    </source>
</evidence>
<gene>
    <name evidence="1" type="ORF">GMARGA_LOCUS32758</name>
</gene>
<protein>
    <submittedName>
        <fullName evidence="1">9847_t:CDS:1</fullName>
    </submittedName>
</protein>
<accession>A0ABN7WMK8</accession>
<keyword evidence="2" id="KW-1185">Reference proteome</keyword>
<dbReference type="Proteomes" id="UP000789901">
    <property type="component" value="Unassembled WGS sequence"/>
</dbReference>
<proteinExistence type="predicted"/>
<feature type="non-terminal residue" evidence="1">
    <location>
        <position position="136"/>
    </location>
</feature>
<organism evidence="1 2">
    <name type="scientific">Gigaspora margarita</name>
    <dbReference type="NCBI Taxonomy" id="4874"/>
    <lineage>
        <taxon>Eukaryota</taxon>
        <taxon>Fungi</taxon>
        <taxon>Fungi incertae sedis</taxon>
        <taxon>Mucoromycota</taxon>
        <taxon>Glomeromycotina</taxon>
        <taxon>Glomeromycetes</taxon>
        <taxon>Diversisporales</taxon>
        <taxon>Gigasporaceae</taxon>
        <taxon>Gigaspora</taxon>
    </lineage>
</organism>
<name>A0ABN7WMK8_GIGMA</name>